<keyword evidence="3" id="KW-1185">Reference proteome</keyword>
<dbReference type="EMBL" id="AUSU01003698">
    <property type="protein sequence ID" value="EPS66406.1"/>
    <property type="molecule type" value="Genomic_DNA"/>
</dbReference>
<feature type="compositionally biased region" description="Acidic residues" evidence="1">
    <location>
        <begin position="145"/>
        <end position="157"/>
    </location>
</feature>
<name>S8CNQ6_9LAMI</name>
<feature type="region of interest" description="Disordered" evidence="1">
    <location>
        <begin position="141"/>
        <end position="165"/>
    </location>
</feature>
<evidence type="ECO:0000313" key="2">
    <source>
        <dbReference type="EMBL" id="EPS66406.1"/>
    </source>
</evidence>
<dbReference type="AlphaFoldDB" id="S8CNQ6"/>
<evidence type="ECO:0000313" key="3">
    <source>
        <dbReference type="Proteomes" id="UP000015453"/>
    </source>
</evidence>
<feature type="compositionally biased region" description="Acidic residues" evidence="1">
    <location>
        <begin position="23"/>
        <end position="59"/>
    </location>
</feature>
<comment type="caution">
    <text evidence="2">The sequence shown here is derived from an EMBL/GenBank/DDBJ whole genome shotgun (WGS) entry which is preliminary data.</text>
</comment>
<protein>
    <submittedName>
        <fullName evidence="2">Uncharacterized protein</fullName>
    </submittedName>
</protein>
<reference evidence="2 3" key="1">
    <citation type="journal article" date="2013" name="BMC Genomics">
        <title>The miniature genome of a carnivorous plant Genlisea aurea contains a low number of genes and short non-coding sequences.</title>
        <authorList>
            <person name="Leushkin E.V."/>
            <person name="Sutormin R.A."/>
            <person name="Nabieva E.R."/>
            <person name="Penin A.A."/>
            <person name="Kondrashov A.S."/>
            <person name="Logacheva M.D."/>
        </authorList>
    </citation>
    <scope>NUCLEOTIDE SEQUENCE [LARGE SCALE GENOMIC DNA]</scope>
</reference>
<sequence length="165" mass="18909">MDDDMMNDEIDAFHKNRDIIPLEIDEDLENSDEDDELPVLDFKENDEEDEDDSMNEEDNDKGLAAKIVRTQKYLQAKFGAVDDEVFEEADEEESKKVVWGGKRVLYGADVDYEPQSSDDEDAAEEEAEVLKLQNEKAKSLSMEDFGLEEDAIEDEGDREPTFEVI</sequence>
<dbReference type="OrthoDB" id="1746828at2759"/>
<evidence type="ECO:0000256" key="1">
    <source>
        <dbReference type="SAM" id="MobiDB-lite"/>
    </source>
</evidence>
<proteinExistence type="predicted"/>
<gene>
    <name evidence="2" type="ORF">M569_08372</name>
</gene>
<feature type="region of interest" description="Disordered" evidence="1">
    <location>
        <begin position="15"/>
        <end position="63"/>
    </location>
</feature>
<accession>S8CNQ6</accession>
<organism evidence="2 3">
    <name type="scientific">Genlisea aurea</name>
    <dbReference type="NCBI Taxonomy" id="192259"/>
    <lineage>
        <taxon>Eukaryota</taxon>
        <taxon>Viridiplantae</taxon>
        <taxon>Streptophyta</taxon>
        <taxon>Embryophyta</taxon>
        <taxon>Tracheophyta</taxon>
        <taxon>Spermatophyta</taxon>
        <taxon>Magnoliopsida</taxon>
        <taxon>eudicotyledons</taxon>
        <taxon>Gunneridae</taxon>
        <taxon>Pentapetalae</taxon>
        <taxon>asterids</taxon>
        <taxon>lamiids</taxon>
        <taxon>Lamiales</taxon>
        <taxon>Lentibulariaceae</taxon>
        <taxon>Genlisea</taxon>
    </lineage>
</organism>
<dbReference type="Proteomes" id="UP000015453">
    <property type="component" value="Unassembled WGS sequence"/>
</dbReference>